<protein>
    <recommendedName>
        <fullName evidence="1">DUF2059 domain-containing protein</fullName>
    </recommendedName>
</protein>
<evidence type="ECO:0000313" key="2">
    <source>
        <dbReference type="EMBL" id="VAX33165.1"/>
    </source>
</evidence>
<organism evidence="2">
    <name type="scientific">hydrothermal vent metagenome</name>
    <dbReference type="NCBI Taxonomy" id="652676"/>
    <lineage>
        <taxon>unclassified sequences</taxon>
        <taxon>metagenomes</taxon>
        <taxon>ecological metagenomes</taxon>
    </lineage>
</organism>
<dbReference type="EMBL" id="UOGF01000102">
    <property type="protein sequence ID" value="VAX33165.1"/>
    <property type="molecule type" value="Genomic_DNA"/>
</dbReference>
<reference evidence="2" key="1">
    <citation type="submission" date="2018-06" db="EMBL/GenBank/DDBJ databases">
        <authorList>
            <person name="Zhirakovskaya E."/>
        </authorList>
    </citation>
    <scope>NUCLEOTIDE SEQUENCE</scope>
</reference>
<feature type="domain" description="DUF2059" evidence="1">
    <location>
        <begin position="98"/>
        <end position="153"/>
    </location>
</feature>
<accession>A0A3B1DN94</accession>
<gene>
    <name evidence="2" type="ORF">MNBD_NITROSPIRAE01-1529</name>
</gene>
<dbReference type="AlphaFoldDB" id="A0A3B1DN94"/>
<dbReference type="Pfam" id="PF09832">
    <property type="entry name" value="DUF2059"/>
    <property type="match status" value="1"/>
</dbReference>
<dbReference type="InterPro" id="IPR018637">
    <property type="entry name" value="DUF2059"/>
</dbReference>
<name>A0A3B1DN94_9ZZZZ</name>
<sequence>MKNMKMQTILTFTSLLLLSLTSISFADELTAKKKALIDEILSITRASKMGDIFSSFFVQRMSVALKQSKPDIDARAFEILQEEVDAVIKKGLVDEKALNKMSYPIYQKHLDSSDLSELIRFYKTPAGKKFLFVMPMITQELMQAGQIWGQPLGPIIQKRVIERFEKEKIVYK</sequence>
<evidence type="ECO:0000259" key="1">
    <source>
        <dbReference type="Pfam" id="PF09832"/>
    </source>
</evidence>
<proteinExistence type="predicted"/>